<comment type="similarity">
    <text evidence="3 10">Belongs to the FliL family.</text>
</comment>
<dbReference type="Proteomes" id="UP000007730">
    <property type="component" value="Chromosome"/>
</dbReference>
<keyword evidence="6 10" id="KW-0812">Transmembrane</keyword>
<dbReference type="PATRIC" id="fig|504832.7.peg.2738"/>
<keyword evidence="9 10" id="KW-0472">Membrane</keyword>
<dbReference type="GO" id="GO:0005886">
    <property type="term" value="C:plasma membrane"/>
    <property type="evidence" value="ECO:0007669"/>
    <property type="project" value="UniProtKB-SubCell"/>
</dbReference>
<dbReference type="AlphaFoldDB" id="F8BTT1"/>
<keyword evidence="4" id="KW-1003">Cell membrane</keyword>
<dbReference type="PANTHER" id="PTHR35091:SF2">
    <property type="entry name" value="FLAGELLAR PROTEIN FLIL"/>
    <property type="match status" value="1"/>
</dbReference>
<sequence length="191" mass="21143">MRRRPSFRVFSQFGTAGLIRTGRAMADEDQVEESAAEVAVEAAPSSRRKIFMIAGAVVLALMVGALGWFVFLRSHDETQHADAAAAKVVPPVFLDVPDILVNLASNPGERIQYLKVKAVLELKEAPLVDKVKPSMPRVTDLFQTYLRELRANDLNGSVGLFRMKEELTKRVNVAIAPERVNAVLFKEVVIQ</sequence>
<keyword evidence="7 10" id="KW-0283">Flagellar rotation</keyword>
<name>F8BTT1_AFIC5</name>
<dbReference type="InterPro" id="IPR005503">
    <property type="entry name" value="FliL"/>
</dbReference>
<evidence type="ECO:0000256" key="1">
    <source>
        <dbReference type="ARBA" id="ARBA00002254"/>
    </source>
</evidence>
<evidence type="ECO:0000313" key="12">
    <source>
        <dbReference type="Proteomes" id="UP000007730"/>
    </source>
</evidence>
<evidence type="ECO:0000256" key="2">
    <source>
        <dbReference type="ARBA" id="ARBA00004162"/>
    </source>
</evidence>
<evidence type="ECO:0000256" key="5">
    <source>
        <dbReference type="ARBA" id="ARBA00022500"/>
    </source>
</evidence>
<dbReference type="HOGENOM" id="CLU_099018_2_1_5"/>
<keyword evidence="11" id="KW-0969">Cilium</keyword>
<dbReference type="GO" id="GO:0006935">
    <property type="term" value="P:chemotaxis"/>
    <property type="evidence" value="ECO:0007669"/>
    <property type="project" value="UniProtKB-KW"/>
</dbReference>
<dbReference type="GO" id="GO:0071978">
    <property type="term" value="P:bacterial-type flagellum-dependent swarming motility"/>
    <property type="evidence" value="ECO:0007669"/>
    <property type="project" value="TreeGrafter"/>
</dbReference>
<feature type="transmembrane region" description="Helical" evidence="10">
    <location>
        <begin position="50"/>
        <end position="71"/>
    </location>
</feature>
<gene>
    <name evidence="11" type="primary">fliL</name>
    <name evidence="11" type="ordered locus">OCA5_c25900</name>
</gene>
<protein>
    <recommendedName>
        <fullName evidence="10">Flagellar protein FliL</fullName>
    </recommendedName>
</protein>
<dbReference type="EMBL" id="CP002826">
    <property type="protein sequence ID" value="AEI07285.1"/>
    <property type="molecule type" value="Genomic_DNA"/>
</dbReference>
<evidence type="ECO:0000313" key="11">
    <source>
        <dbReference type="EMBL" id="AEI07285.1"/>
    </source>
</evidence>
<dbReference type="GO" id="GO:0009425">
    <property type="term" value="C:bacterial-type flagellum basal body"/>
    <property type="evidence" value="ECO:0007669"/>
    <property type="project" value="InterPro"/>
</dbReference>
<keyword evidence="11" id="KW-0282">Flagellum</keyword>
<evidence type="ECO:0000256" key="4">
    <source>
        <dbReference type="ARBA" id="ARBA00022475"/>
    </source>
</evidence>
<dbReference type="eggNOG" id="COG1580">
    <property type="taxonomic scope" value="Bacteria"/>
</dbReference>
<accession>F8BTT1</accession>
<evidence type="ECO:0000256" key="6">
    <source>
        <dbReference type="ARBA" id="ARBA00022692"/>
    </source>
</evidence>
<dbReference type="Pfam" id="PF03748">
    <property type="entry name" value="FliL"/>
    <property type="match status" value="1"/>
</dbReference>
<keyword evidence="5 10" id="KW-0145">Chemotaxis</keyword>
<dbReference type="NCBIfam" id="NF009420">
    <property type="entry name" value="PRK12785.1"/>
    <property type="match status" value="1"/>
</dbReference>
<evidence type="ECO:0000256" key="9">
    <source>
        <dbReference type="ARBA" id="ARBA00023136"/>
    </source>
</evidence>
<proteinExistence type="inferred from homology"/>
<dbReference type="OrthoDB" id="7304620at2"/>
<comment type="function">
    <text evidence="1 10">Controls the rotational direction of flagella during chemotaxis.</text>
</comment>
<keyword evidence="11" id="KW-0966">Cell projection</keyword>
<reference evidence="11 12" key="1">
    <citation type="journal article" date="2011" name="J. Bacteriol.">
        <title>Complete genome sequences of the chemolithoautotrophic Oligotropha carboxidovorans strains OM4 and OM5.</title>
        <authorList>
            <person name="Volland S."/>
            <person name="Rachinger M."/>
            <person name="Strittmatter A."/>
            <person name="Daniel R."/>
            <person name="Gottschalk G."/>
            <person name="Meyer O."/>
        </authorList>
    </citation>
    <scope>NUCLEOTIDE SEQUENCE [LARGE SCALE GENOMIC DNA]</scope>
    <source>
        <strain evidence="12">ATCC 49405 / DSM 1227 / KCTC 32145 / OM5</strain>
    </source>
</reference>
<comment type="subcellular location">
    <subcellularLocation>
        <location evidence="10">Cell inner membrane</location>
    </subcellularLocation>
    <subcellularLocation>
        <location evidence="2">Cell membrane</location>
        <topology evidence="2">Single-pass membrane protein</topology>
    </subcellularLocation>
</comment>
<dbReference type="KEGG" id="ocg:OCA5_c25900"/>
<evidence type="ECO:0000256" key="10">
    <source>
        <dbReference type="RuleBase" id="RU364125"/>
    </source>
</evidence>
<keyword evidence="10" id="KW-0997">Cell inner membrane</keyword>
<keyword evidence="8 10" id="KW-1133">Transmembrane helix</keyword>
<dbReference type="PANTHER" id="PTHR35091">
    <property type="entry name" value="FLAGELLAR PROTEIN FLIL"/>
    <property type="match status" value="1"/>
</dbReference>
<dbReference type="STRING" id="504832.OCA5_c25900"/>
<evidence type="ECO:0000256" key="3">
    <source>
        <dbReference type="ARBA" id="ARBA00008281"/>
    </source>
</evidence>
<keyword evidence="12" id="KW-1185">Reference proteome</keyword>
<evidence type="ECO:0000256" key="7">
    <source>
        <dbReference type="ARBA" id="ARBA00022779"/>
    </source>
</evidence>
<organism evidence="11 12">
    <name type="scientific">Afipia carboxidovorans (strain ATCC 49405 / DSM 1227 / KCTC 32145 / OM5)</name>
    <name type="common">Oligotropha carboxidovorans</name>
    <dbReference type="NCBI Taxonomy" id="504832"/>
    <lineage>
        <taxon>Bacteria</taxon>
        <taxon>Pseudomonadati</taxon>
        <taxon>Pseudomonadota</taxon>
        <taxon>Alphaproteobacteria</taxon>
        <taxon>Hyphomicrobiales</taxon>
        <taxon>Nitrobacteraceae</taxon>
        <taxon>Afipia</taxon>
    </lineage>
</organism>
<evidence type="ECO:0000256" key="8">
    <source>
        <dbReference type="ARBA" id="ARBA00022989"/>
    </source>
</evidence>